<dbReference type="AlphaFoldDB" id="A0A520KQ60"/>
<feature type="domain" description="PIN" evidence="1">
    <location>
        <begin position="34"/>
        <end position="150"/>
    </location>
</feature>
<protein>
    <submittedName>
        <fullName evidence="2">PIN domain-containing protein</fullName>
    </submittedName>
</protein>
<organism evidence="2 3">
    <name type="scientific">Candidatus Methanodesulfokora washburnensis</name>
    <dbReference type="NCBI Taxonomy" id="2478471"/>
    <lineage>
        <taxon>Archaea</taxon>
        <taxon>Thermoproteota</taxon>
        <taxon>Candidatus Korarchaeia</taxon>
        <taxon>Candidatus Korarchaeia incertae sedis</taxon>
        <taxon>Candidatus Methanodesulfokora</taxon>
    </lineage>
</organism>
<dbReference type="InterPro" id="IPR029060">
    <property type="entry name" value="PIN-like_dom_sf"/>
</dbReference>
<dbReference type="EMBL" id="RXII01000006">
    <property type="protein sequence ID" value="RZN63635.1"/>
    <property type="molecule type" value="Genomic_DNA"/>
</dbReference>
<reference evidence="2 3" key="1">
    <citation type="journal article" date="2019" name="Nat. Microbiol.">
        <title>Wide diversity of methane and short-chain alkane metabolisms in uncultured archaea.</title>
        <authorList>
            <person name="Borrel G."/>
            <person name="Adam P.S."/>
            <person name="McKay L.J."/>
            <person name="Chen L.X."/>
            <person name="Sierra-Garcia I.N."/>
            <person name="Sieber C.M."/>
            <person name="Letourneur Q."/>
            <person name="Ghozlane A."/>
            <person name="Andersen G.L."/>
            <person name="Li W.J."/>
            <person name="Hallam S.J."/>
            <person name="Muyzer G."/>
            <person name="de Oliveira V.M."/>
            <person name="Inskeep W.P."/>
            <person name="Banfield J.F."/>
            <person name="Gribaldo S."/>
        </authorList>
    </citation>
    <scope>NUCLEOTIDE SEQUENCE [LARGE SCALE GENOMIC DNA]</scope>
    <source>
        <strain evidence="2">NM4</strain>
    </source>
</reference>
<dbReference type="Gene3D" id="3.40.50.1010">
    <property type="entry name" value="5'-nuclease"/>
    <property type="match status" value="1"/>
</dbReference>
<name>A0A520KQ60_9CREN</name>
<sequence length="186" mass="21680">MQYGYPCMGKRSQRYLLRSWRVRALRSRGNTLKVLIDTSFLLPALGIDVEEEVKEAIKYFYDVEVYYTEVSVLEAMWKVMKIIPAEELKIVENGINAIRNTYMQIVPDGSSFYQAYLLYQKGHRDFIDDLLYAVSKQKGILFLTIDGEFINFLKSKEEDVSNVITPRKFVSMLEKKADKLAAQYLM</sequence>
<comment type="caution">
    <text evidence="2">The sequence shown here is derived from an EMBL/GenBank/DDBJ whole genome shotgun (WGS) entry which is preliminary data.</text>
</comment>
<dbReference type="SUPFAM" id="SSF88723">
    <property type="entry name" value="PIN domain-like"/>
    <property type="match status" value="1"/>
</dbReference>
<dbReference type="InterPro" id="IPR002716">
    <property type="entry name" value="PIN_dom"/>
</dbReference>
<accession>A0A520KQ60</accession>
<evidence type="ECO:0000313" key="3">
    <source>
        <dbReference type="Proteomes" id="UP000316217"/>
    </source>
</evidence>
<evidence type="ECO:0000313" key="2">
    <source>
        <dbReference type="EMBL" id="RZN63635.1"/>
    </source>
</evidence>
<proteinExistence type="predicted"/>
<gene>
    <name evidence="2" type="ORF">EF810_00375</name>
</gene>
<dbReference type="Proteomes" id="UP000316217">
    <property type="component" value="Unassembled WGS sequence"/>
</dbReference>
<evidence type="ECO:0000259" key="1">
    <source>
        <dbReference type="Pfam" id="PF01850"/>
    </source>
</evidence>
<dbReference type="Pfam" id="PF01850">
    <property type="entry name" value="PIN"/>
    <property type="match status" value="1"/>
</dbReference>